<comment type="caution">
    <text evidence="12">The sequence shown here is derived from an EMBL/GenBank/DDBJ whole genome shotgun (WGS) entry which is preliminary data.</text>
</comment>
<keyword evidence="6" id="KW-0067">ATP-binding</keyword>
<dbReference type="SMART" id="SM00332">
    <property type="entry name" value="PP2Cc"/>
    <property type="match status" value="1"/>
</dbReference>
<feature type="compositionally biased region" description="Low complexity" evidence="9">
    <location>
        <begin position="851"/>
        <end position="912"/>
    </location>
</feature>
<evidence type="ECO:0000256" key="5">
    <source>
        <dbReference type="ARBA" id="ARBA00022777"/>
    </source>
</evidence>
<dbReference type="InterPro" id="IPR031636">
    <property type="entry name" value="PknG_TPR"/>
</dbReference>
<dbReference type="SUPFAM" id="SSF48452">
    <property type="entry name" value="TPR-like"/>
    <property type="match status" value="1"/>
</dbReference>
<dbReference type="SUPFAM" id="SSF56112">
    <property type="entry name" value="Protein kinase-like (PK-like)"/>
    <property type="match status" value="1"/>
</dbReference>
<dbReference type="Pfam" id="PF13672">
    <property type="entry name" value="PP2C_2"/>
    <property type="match status" value="1"/>
</dbReference>
<keyword evidence="4" id="KW-0547">Nucleotide-binding</keyword>
<evidence type="ECO:0000256" key="2">
    <source>
        <dbReference type="ARBA" id="ARBA00022527"/>
    </source>
</evidence>
<evidence type="ECO:0000313" key="13">
    <source>
        <dbReference type="Proteomes" id="UP000288351"/>
    </source>
</evidence>
<dbReference type="FunFam" id="3.30.200.20:FF:000205">
    <property type="entry name" value="Serine/threonine protein kinase"/>
    <property type="match status" value="1"/>
</dbReference>
<feature type="region of interest" description="Disordered" evidence="9">
    <location>
        <begin position="361"/>
        <end position="402"/>
    </location>
</feature>
<keyword evidence="5 12" id="KW-0418">Kinase</keyword>
<protein>
    <recommendedName>
        <fullName evidence="1">non-specific serine/threonine protein kinase</fullName>
        <ecNumber evidence="1">2.7.11.1</ecNumber>
    </recommendedName>
</protein>
<dbReference type="Gene3D" id="3.60.40.10">
    <property type="entry name" value="PPM-type phosphatase domain"/>
    <property type="match status" value="1"/>
</dbReference>
<feature type="region of interest" description="Disordered" evidence="9">
    <location>
        <begin position="466"/>
        <end position="490"/>
    </location>
</feature>
<gene>
    <name evidence="12" type="ORF">SALB_03987</name>
</gene>
<feature type="region of interest" description="Disordered" evidence="9">
    <location>
        <begin position="659"/>
        <end position="688"/>
    </location>
</feature>
<evidence type="ECO:0000313" key="12">
    <source>
        <dbReference type="EMBL" id="GCB91266.1"/>
    </source>
</evidence>
<evidence type="ECO:0000256" key="4">
    <source>
        <dbReference type="ARBA" id="ARBA00022741"/>
    </source>
</evidence>
<evidence type="ECO:0000256" key="1">
    <source>
        <dbReference type="ARBA" id="ARBA00012513"/>
    </source>
</evidence>
<accession>A0A401R0X2</accession>
<evidence type="ECO:0000256" key="9">
    <source>
        <dbReference type="SAM" id="MobiDB-lite"/>
    </source>
</evidence>
<evidence type="ECO:0000256" key="3">
    <source>
        <dbReference type="ARBA" id="ARBA00022679"/>
    </source>
</evidence>
<keyword evidence="3" id="KW-0808">Transferase</keyword>
<feature type="domain" description="Protein kinase" evidence="10">
    <location>
        <begin position="75"/>
        <end position="356"/>
    </location>
</feature>
<comment type="catalytic activity">
    <reaction evidence="7">
        <text>L-threonyl-[protein] + ATP = O-phospho-L-threonyl-[protein] + ADP + H(+)</text>
        <dbReference type="Rhea" id="RHEA:46608"/>
        <dbReference type="Rhea" id="RHEA-COMP:11060"/>
        <dbReference type="Rhea" id="RHEA-COMP:11605"/>
        <dbReference type="ChEBI" id="CHEBI:15378"/>
        <dbReference type="ChEBI" id="CHEBI:30013"/>
        <dbReference type="ChEBI" id="CHEBI:30616"/>
        <dbReference type="ChEBI" id="CHEBI:61977"/>
        <dbReference type="ChEBI" id="CHEBI:456216"/>
        <dbReference type="EC" id="2.7.11.1"/>
    </reaction>
</comment>
<dbReference type="PANTHER" id="PTHR24363:SF0">
    <property type="entry name" value="SERINE_THREONINE KINASE LIKE DOMAIN CONTAINING 1"/>
    <property type="match status" value="1"/>
</dbReference>
<dbReference type="Gene3D" id="1.10.510.10">
    <property type="entry name" value="Transferase(Phosphotransferase) domain 1"/>
    <property type="match status" value="1"/>
</dbReference>
<dbReference type="Proteomes" id="UP000288351">
    <property type="component" value="Unassembled WGS sequence"/>
</dbReference>
<comment type="catalytic activity">
    <reaction evidence="8">
        <text>L-seryl-[protein] + ATP = O-phospho-L-seryl-[protein] + ADP + H(+)</text>
        <dbReference type="Rhea" id="RHEA:17989"/>
        <dbReference type="Rhea" id="RHEA-COMP:9863"/>
        <dbReference type="Rhea" id="RHEA-COMP:11604"/>
        <dbReference type="ChEBI" id="CHEBI:15378"/>
        <dbReference type="ChEBI" id="CHEBI:29999"/>
        <dbReference type="ChEBI" id="CHEBI:30616"/>
        <dbReference type="ChEBI" id="CHEBI:83421"/>
        <dbReference type="ChEBI" id="CHEBI:456216"/>
        <dbReference type="EC" id="2.7.11.1"/>
    </reaction>
</comment>
<dbReference type="AlphaFoldDB" id="A0A401R0X2"/>
<proteinExistence type="predicted"/>
<dbReference type="Pfam" id="PF16919">
    <property type="entry name" value="PknG_rubred"/>
    <property type="match status" value="1"/>
</dbReference>
<dbReference type="InterPro" id="IPR000719">
    <property type="entry name" value="Prot_kinase_dom"/>
</dbReference>
<evidence type="ECO:0000256" key="6">
    <source>
        <dbReference type="ARBA" id="ARBA00022840"/>
    </source>
</evidence>
<dbReference type="PROSITE" id="PS50011">
    <property type="entry name" value="PROTEIN_KINASE_DOM"/>
    <property type="match status" value="1"/>
</dbReference>
<feature type="region of interest" description="Disordered" evidence="9">
    <location>
        <begin position="851"/>
        <end position="938"/>
    </location>
</feature>
<evidence type="ECO:0000256" key="8">
    <source>
        <dbReference type="ARBA" id="ARBA00048679"/>
    </source>
</evidence>
<dbReference type="Gene3D" id="3.30.200.20">
    <property type="entry name" value="Phosphorylase Kinase, domain 1"/>
    <property type="match status" value="1"/>
</dbReference>
<feature type="compositionally biased region" description="Gly residues" evidence="9">
    <location>
        <begin position="659"/>
        <end position="673"/>
    </location>
</feature>
<feature type="domain" description="PPM-type phosphatase" evidence="11">
    <location>
        <begin position="928"/>
        <end position="1184"/>
    </location>
</feature>
<dbReference type="GO" id="GO:0005524">
    <property type="term" value="F:ATP binding"/>
    <property type="evidence" value="ECO:0007669"/>
    <property type="project" value="UniProtKB-KW"/>
</dbReference>
<dbReference type="InterPro" id="IPR011009">
    <property type="entry name" value="Kinase-like_dom_sf"/>
</dbReference>
<dbReference type="PANTHER" id="PTHR24363">
    <property type="entry name" value="SERINE/THREONINE PROTEIN KINASE"/>
    <property type="match status" value="1"/>
</dbReference>
<dbReference type="CDD" id="cd00143">
    <property type="entry name" value="PP2Cc"/>
    <property type="match status" value="1"/>
</dbReference>
<dbReference type="Pfam" id="PF00069">
    <property type="entry name" value="Pkinase"/>
    <property type="match status" value="1"/>
</dbReference>
<dbReference type="EC" id="2.7.11.1" evidence="1"/>
<evidence type="ECO:0000256" key="7">
    <source>
        <dbReference type="ARBA" id="ARBA00047899"/>
    </source>
</evidence>
<organism evidence="12 13">
    <name type="scientific">Streptomyces noursei</name>
    <name type="common">Streptomyces albulus</name>
    <dbReference type="NCBI Taxonomy" id="1971"/>
    <lineage>
        <taxon>Bacteria</taxon>
        <taxon>Bacillati</taxon>
        <taxon>Actinomycetota</taxon>
        <taxon>Actinomycetes</taxon>
        <taxon>Kitasatosporales</taxon>
        <taxon>Streptomycetaceae</taxon>
        <taxon>Streptomyces</taxon>
    </lineage>
</organism>
<dbReference type="SMART" id="SM00220">
    <property type="entry name" value="S_TKc"/>
    <property type="match status" value="1"/>
</dbReference>
<reference evidence="12 13" key="1">
    <citation type="journal article" date="2019" name="Microbiol. Resour. Announc.">
        <title>Draft Genome Sequence of the Most Traditional epsilon-Poly-l-Lysine Producer, Streptomyces albulus NBRC14147.</title>
        <authorList>
            <person name="Yamanaka K."/>
            <person name="Hamano Y."/>
        </authorList>
    </citation>
    <scope>NUCLEOTIDE SEQUENCE [LARGE SCALE GENOMIC DNA]</scope>
    <source>
        <strain evidence="12 13">NBRC 14147</strain>
    </source>
</reference>
<dbReference type="InterPro" id="IPR011990">
    <property type="entry name" value="TPR-like_helical_dom_sf"/>
</dbReference>
<name>A0A401R0X2_STRNR</name>
<dbReference type="GO" id="GO:0004674">
    <property type="term" value="F:protein serine/threonine kinase activity"/>
    <property type="evidence" value="ECO:0007669"/>
    <property type="project" value="UniProtKB-KW"/>
</dbReference>
<dbReference type="EMBL" id="BHXC01000006">
    <property type="protein sequence ID" value="GCB91266.1"/>
    <property type="molecule type" value="Genomic_DNA"/>
</dbReference>
<sequence length="1194" mass="124120">MSVPQVPRRDPLAAVLTDPEVPERKRFCSRGECGAPVGRGRDGRPGTAEGFCTRCGHPYSFVPKLRAGELVHDQYEVAGCLAHGGLGWIYLARDRAVDDRWVVLKGLLDTGDEEALAAAVSERRYLAAIEHPNIVRIYNFVEHLDRSTGSRDGYIVMEYVGGTSLKDLANERRTAHGRRDPMPVEQACAYGIEALEALGHLHGRQLLYCDFKVDNAIQQHDRLKLIDLGAVRRADDHESPLFGTIGYQAPEVGEVGPSVASDLYTVARTLAVLTFDFQGYTNVFADSLPDPDHIEVFRSYESFYRLLVRATDPDPGRRFGSAEEMAEQLTGVLREVVALRTGEPRPAPSTLFGPELRVVGTEPMPPPDGDASLLGGRRTGRGRGRRPAGADPVRPVGGPQPRPLDAAGAALALPVPRVDPDDPQAGFLASLHAATPAELLAALRAAPADSPEVRLRALRAQLELGRGAADPQPDAPDAGERWDVGGPPDGAGDWRTVWHRGLVALATGDREGAALAFDAVYDAFPGEPAPKLALGISAELLGQLDNAAEYYRLVWATDRGYVSAAFGLARVRLAAGDRTGAVAALESVPEASIHYTAARIAAVRARLRQRSPREPLLADLTAAAQQVQALADFGLDDRRRELLATEVLGSALDWVLSGGHGDGPPAGTPGDGGRAALPGRRPRTSGRRCSAARWTNAGCGSGWSVRTACWRASRSVARKGSSWWSGPTASAPGHGCDMGVTGPSRCRSCGEPLDAGDNYCGRCGADPLASGGYGVPAGYGTPPAAAYPAGSVMRVGPPPPDPTTRLPHAEYGDPVAAQAAAGDRPADPRVVGYEAVADAAAGTGARAEADAGAAVPDASGAEAEAERTTGLGTAGAPAPEAAGGASSGAATGPVAGAGPDPATAGSGTAPKAPAGPPPRDHLEREAAGGAAVSDRGHRHHRNEDFFALADTALPDGSPAVIAVVCDGVSSATRPDEASEVAAERAAGALRMSLPRGEHPQQAMRDAVLAASAAVDALAADPSIAHDEYRQQNAPACTFVGAVVGADLLTIGWVGDSRAYWIPDDRTAAPVRLTEDDSWAAQMVANNLMTAAEANADERAHAITGWLGADAYEVEPHVAAFRPDGPGTVVVCTDGLWNYAEEAGALAAVLPLDAPARPLQAARVLVEHALDGGGHDNVTVAVVPFPAPSPGAGSA</sequence>
<dbReference type="FunFam" id="1.10.510.10:FF:000306">
    <property type="entry name" value="Serine/threonine protein kinase"/>
    <property type="match status" value="1"/>
</dbReference>
<keyword evidence="2 12" id="KW-0723">Serine/threonine-protein kinase</keyword>
<dbReference type="Gene3D" id="1.25.40.10">
    <property type="entry name" value="Tetratricopeptide repeat domain"/>
    <property type="match status" value="1"/>
</dbReference>
<dbReference type="PROSITE" id="PS51746">
    <property type="entry name" value="PPM_2"/>
    <property type="match status" value="1"/>
</dbReference>
<dbReference type="SUPFAM" id="SSF81606">
    <property type="entry name" value="PP2C-like"/>
    <property type="match status" value="1"/>
</dbReference>
<dbReference type="CDD" id="cd14014">
    <property type="entry name" value="STKc_PknB_like"/>
    <property type="match status" value="1"/>
</dbReference>
<evidence type="ECO:0000259" key="11">
    <source>
        <dbReference type="PROSITE" id="PS51746"/>
    </source>
</evidence>
<dbReference type="InterPro" id="IPR036457">
    <property type="entry name" value="PPM-type-like_dom_sf"/>
</dbReference>
<dbReference type="InterPro" id="IPR031634">
    <property type="entry name" value="PknG_rubred"/>
</dbReference>
<dbReference type="InterPro" id="IPR001932">
    <property type="entry name" value="PPM-type_phosphatase-like_dom"/>
</dbReference>
<dbReference type="Pfam" id="PF16918">
    <property type="entry name" value="PknG_TPR"/>
    <property type="match status" value="1"/>
</dbReference>
<dbReference type="SMART" id="SM00331">
    <property type="entry name" value="PP2C_SIG"/>
    <property type="match status" value="1"/>
</dbReference>
<evidence type="ECO:0000259" key="10">
    <source>
        <dbReference type="PROSITE" id="PS50011"/>
    </source>
</evidence>
<feature type="compositionally biased region" description="Low complexity" evidence="9">
    <location>
        <begin position="392"/>
        <end position="402"/>
    </location>
</feature>